<dbReference type="STRING" id="512564.MCRO_0687"/>
<evidence type="ECO:0000256" key="4">
    <source>
        <dbReference type="ARBA" id="ARBA00004496"/>
    </source>
</evidence>
<keyword evidence="16" id="KW-1185">Reference proteome</keyword>
<reference evidence="16" key="1">
    <citation type="submission" date="2010-03" db="EMBL/GenBank/DDBJ databases">
        <title>The complete genome of Mycoplasma crocodyli MP145.</title>
        <authorList>
            <person name="Glass J.I."/>
            <person name="Durkin A.S."/>
            <person name="Hostetler J."/>
            <person name="Jackson J."/>
            <person name="Johnson J."/>
            <person name="May M.A."/>
            <person name="Paralanov V."/>
            <person name="Radune D."/>
            <person name="Szczypinski B."/>
            <person name="Brown D.R."/>
        </authorList>
    </citation>
    <scope>NUCLEOTIDE SEQUENCE [LARGE SCALE GENOMIC DNA]</scope>
    <source>
        <strain evidence="16">ATCC 51981 / MP145</strain>
    </source>
</reference>
<dbReference type="CDD" id="cd07182">
    <property type="entry name" value="RNase_HII_bacteria_HII_like"/>
    <property type="match status" value="1"/>
</dbReference>
<dbReference type="EC" id="3.1.26.4" evidence="13"/>
<evidence type="ECO:0000256" key="2">
    <source>
        <dbReference type="ARBA" id="ARBA00001946"/>
    </source>
</evidence>
<reference evidence="15 16" key="3">
    <citation type="journal article" date="2011" name="J. Bacteriol.">
        <title>Genome sequences of Mycoplasma alligatoris A21JP2T and Mycoplasma crocodyli MP145T.</title>
        <authorList>
            <person name="Brown D.R."/>
            <person name="Farmerie W.G."/>
            <person name="May M."/>
            <person name="Benders G.A."/>
            <person name="Durkin A.S."/>
            <person name="Hlavinka K."/>
            <person name="Hostetler J."/>
            <person name="Jackson J."/>
            <person name="Johnson J."/>
            <person name="Miller R.H."/>
            <person name="Paralanov V."/>
            <person name="Radune D."/>
            <person name="Szczypinski B."/>
            <person name="Glass J.I."/>
        </authorList>
    </citation>
    <scope>NUCLEOTIDE SEQUENCE [LARGE SCALE GENOMIC DNA]</scope>
    <source>
        <strain evidence="16">ATCC 51981 / MP145</strain>
    </source>
</reference>
<keyword evidence="10 12" id="KW-0378">Hydrolase</keyword>
<dbReference type="eggNOG" id="COG0164">
    <property type="taxonomic scope" value="Bacteria"/>
</dbReference>
<dbReference type="SUPFAM" id="SSF53098">
    <property type="entry name" value="Ribonuclease H-like"/>
    <property type="match status" value="1"/>
</dbReference>
<dbReference type="KEGG" id="mcd:MCRO_0687"/>
<dbReference type="EMBL" id="CP001991">
    <property type="protein sequence ID" value="ADE19425.1"/>
    <property type="molecule type" value="Genomic_DNA"/>
</dbReference>
<dbReference type="Pfam" id="PF01351">
    <property type="entry name" value="RNase_HII"/>
    <property type="match status" value="1"/>
</dbReference>
<comment type="function">
    <text evidence="3 13">Endonuclease that specifically degrades the RNA of RNA-DNA hybrids.</text>
</comment>
<dbReference type="PROSITE" id="PS51975">
    <property type="entry name" value="RNASE_H_2"/>
    <property type="match status" value="1"/>
</dbReference>
<keyword evidence="7 12" id="KW-0540">Nuclease</keyword>
<keyword evidence="11" id="KW-0464">Manganese</keyword>
<reference key="2">
    <citation type="submission" date="2010-03" db="EMBL/GenBank/DDBJ databases">
        <authorList>
            <person name="Ma Z."/>
            <person name="Wang X."/>
            <person name="Liu H."/>
        </authorList>
    </citation>
    <scope>NUCLEOTIDE SEQUENCE</scope>
    <source>
        <strain>MP145</strain>
    </source>
</reference>
<gene>
    <name evidence="15" type="primary">rnhB_2</name>
    <name evidence="15" type="ordered locus">MCRO_0687</name>
</gene>
<comment type="cofactor">
    <cofactor evidence="2">
        <name>Mg(2+)</name>
        <dbReference type="ChEBI" id="CHEBI:18420"/>
    </cofactor>
</comment>
<dbReference type="AlphaFoldDB" id="D5E695"/>
<dbReference type="InterPro" id="IPR001352">
    <property type="entry name" value="RNase_HII/HIII"/>
</dbReference>
<evidence type="ECO:0000256" key="13">
    <source>
        <dbReference type="RuleBase" id="RU003515"/>
    </source>
</evidence>
<evidence type="ECO:0000256" key="7">
    <source>
        <dbReference type="ARBA" id="ARBA00022722"/>
    </source>
</evidence>
<evidence type="ECO:0000256" key="6">
    <source>
        <dbReference type="ARBA" id="ARBA00022490"/>
    </source>
</evidence>
<dbReference type="GO" id="GO:0005737">
    <property type="term" value="C:cytoplasm"/>
    <property type="evidence" value="ECO:0007669"/>
    <property type="project" value="UniProtKB-SubCell"/>
</dbReference>
<dbReference type="Gene3D" id="3.30.420.10">
    <property type="entry name" value="Ribonuclease H-like superfamily/Ribonuclease H"/>
    <property type="match status" value="1"/>
</dbReference>
<evidence type="ECO:0000256" key="5">
    <source>
        <dbReference type="ARBA" id="ARBA00007383"/>
    </source>
</evidence>
<evidence type="ECO:0000259" key="14">
    <source>
        <dbReference type="PROSITE" id="PS51975"/>
    </source>
</evidence>
<feature type="binding site" evidence="12">
    <location>
        <position position="19"/>
    </location>
    <ligand>
        <name>a divalent metal cation</name>
        <dbReference type="ChEBI" id="CHEBI:60240"/>
    </ligand>
</feature>
<evidence type="ECO:0000256" key="11">
    <source>
        <dbReference type="ARBA" id="ARBA00023211"/>
    </source>
</evidence>
<evidence type="ECO:0000313" key="15">
    <source>
        <dbReference type="EMBL" id="ADE19425.1"/>
    </source>
</evidence>
<keyword evidence="8 12" id="KW-0479">Metal-binding</keyword>
<feature type="domain" description="RNase H type-2" evidence="14">
    <location>
        <begin position="13"/>
        <end position="202"/>
    </location>
</feature>
<protein>
    <recommendedName>
        <fullName evidence="13">Ribonuclease</fullName>
        <ecNumber evidence="13">3.1.26.4</ecNumber>
    </recommendedName>
</protein>
<dbReference type="InterPro" id="IPR036397">
    <property type="entry name" value="RNaseH_sf"/>
</dbReference>
<evidence type="ECO:0000256" key="9">
    <source>
        <dbReference type="ARBA" id="ARBA00022759"/>
    </source>
</evidence>
<proteinExistence type="inferred from homology"/>
<dbReference type="GO" id="GO:0003723">
    <property type="term" value="F:RNA binding"/>
    <property type="evidence" value="ECO:0007669"/>
    <property type="project" value="UniProtKB-UniRule"/>
</dbReference>
<name>D5E695_MYCCM</name>
<dbReference type="GO" id="GO:0046872">
    <property type="term" value="F:metal ion binding"/>
    <property type="evidence" value="ECO:0007669"/>
    <property type="project" value="UniProtKB-KW"/>
</dbReference>
<dbReference type="RefSeq" id="WP_013054202.1">
    <property type="nucleotide sequence ID" value="NC_014014.1"/>
</dbReference>
<dbReference type="GO" id="GO:0043137">
    <property type="term" value="P:DNA replication, removal of RNA primer"/>
    <property type="evidence" value="ECO:0007669"/>
    <property type="project" value="TreeGrafter"/>
</dbReference>
<dbReference type="InterPro" id="IPR024567">
    <property type="entry name" value="RNase_HII/HIII_dom"/>
</dbReference>
<keyword evidence="9 12" id="KW-0255">Endonuclease</keyword>
<feature type="binding site" evidence="12">
    <location>
        <position position="111"/>
    </location>
    <ligand>
        <name>a divalent metal cation</name>
        <dbReference type="ChEBI" id="CHEBI:60240"/>
    </ligand>
</feature>
<dbReference type="OrthoDB" id="9803420at2"/>
<evidence type="ECO:0000256" key="3">
    <source>
        <dbReference type="ARBA" id="ARBA00004065"/>
    </source>
</evidence>
<dbReference type="GO" id="GO:0006298">
    <property type="term" value="P:mismatch repair"/>
    <property type="evidence" value="ECO:0007669"/>
    <property type="project" value="TreeGrafter"/>
</dbReference>
<evidence type="ECO:0000256" key="10">
    <source>
        <dbReference type="ARBA" id="ARBA00022801"/>
    </source>
</evidence>
<evidence type="ECO:0000313" key="16">
    <source>
        <dbReference type="Proteomes" id="UP000001845"/>
    </source>
</evidence>
<dbReference type="PANTHER" id="PTHR10954:SF18">
    <property type="entry name" value="RIBONUCLEASE HII"/>
    <property type="match status" value="1"/>
</dbReference>
<comment type="catalytic activity">
    <reaction evidence="1 12 13">
        <text>Endonucleolytic cleavage to 5'-phosphomonoester.</text>
        <dbReference type="EC" id="3.1.26.4"/>
    </reaction>
</comment>
<accession>D5E695</accession>
<dbReference type="PANTHER" id="PTHR10954">
    <property type="entry name" value="RIBONUCLEASE H2 SUBUNIT A"/>
    <property type="match status" value="1"/>
</dbReference>
<dbReference type="InterPro" id="IPR012337">
    <property type="entry name" value="RNaseH-like_sf"/>
</dbReference>
<comment type="cofactor">
    <cofactor evidence="12">
        <name>Mn(2+)</name>
        <dbReference type="ChEBI" id="CHEBI:29035"/>
    </cofactor>
    <cofactor evidence="12">
        <name>Mg(2+)</name>
        <dbReference type="ChEBI" id="CHEBI:18420"/>
    </cofactor>
    <text evidence="12">Manganese or magnesium. Binds 1 divalent metal ion per monomer in the absence of substrate. May bind a second metal ion after substrate binding.</text>
</comment>
<dbReference type="NCBIfam" id="NF000595">
    <property type="entry name" value="PRK00015.1-3"/>
    <property type="match status" value="1"/>
</dbReference>
<keyword evidence="6" id="KW-0963">Cytoplasm</keyword>
<evidence type="ECO:0000256" key="12">
    <source>
        <dbReference type="PROSITE-ProRule" id="PRU01319"/>
    </source>
</evidence>
<dbReference type="Proteomes" id="UP000001845">
    <property type="component" value="Chromosome"/>
</dbReference>
<comment type="similarity">
    <text evidence="5 13">Belongs to the RNase HII family.</text>
</comment>
<feature type="binding site" evidence="12">
    <location>
        <position position="20"/>
    </location>
    <ligand>
        <name>a divalent metal cation</name>
        <dbReference type="ChEBI" id="CHEBI:60240"/>
    </ligand>
</feature>
<evidence type="ECO:0000256" key="1">
    <source>
        <dbReference type="ARBA" id="ARBA00000077"/>
    </source>
</evidence>
<evidence type="ECO:0000256" key="8">
    <source>
        <dbReference type="ARBA" id="ARBA00022723"/>
    </source>
</evidence>
<dbReference type="HOGENOM" id="CLU_036532_3_2_14"/>
<comment type="subcellular location">
    <subcellularLocation>
        <location evidence="4">Cytoplasm</location>
    </subcellularLocation>
</comment>
<dbReference type="InterPro" id="IPR022898">
    <property type="entry name" value="RNase_HII"/>
</dbReference>
<organism evidence="15 16">
    <name type="scientific">Mycoplasma crocodyli (strain ATCC 51981 / MP145)</name>
    <dbReference type="NCBI Taxonomy" id="512564"/>
    <lineage>
        <taxon>Bacteria</taxon>
        <taxon>Bacillati</taxon>
        <taxon>Mycoplasmatota</taxon>
        <taxon>Mollicutes</taxon>
        <taxon>Mycoplasmataceae</taxon>
        <taxon>Mycoplasma</taxon>
    </lineage>
</organism>
<sequence length="204" mass="23231">MLDYEIKNLKRFEKILGMDEAGRGALAGPLVVAGVIFPANYKNDEINDSKKLTSKQRENLFFKIQEDAIAYEIIELSNFEVDELNPKKASIVGMEKIANLLADKYDVVITDFEKLNLQDKKQINLVKGDTISISVAAASILAKHYRDQVMRKLHLKYPMFSWDKNKGYGTKLHLEGLRKNGVSPFHRLSYKPVKQAIMENNAIK</sequence>
<dbReference type="GO" id="GO:0004523">
    <property type="term" value="F:RNA-DNA hybrid ribonuclease activity"/>
    <property type="evidence" value="ECO:0007669"/>
    <property type="project" value="UniProtKB-UniRule"/>
</dbReference>
<dbReference type="GO" id="GO:0032299">
    <property type="term" value="C:ribonuclease H2 complex"/>
    <property type="evidence" value="ECO:0007669"/>
    <property type="project" value="TreeGrafter"/>
</dbReference>